<dbReference type="GO" id="GO:0004519">
    <property type="term" value="F:endonuclease activity"/>
    <property type="evidence" value="ECO:0007669"/>
    <property type="project" value="UniProtKB-KW"/>
</dbReference>
<dbReference type="EMBL" id="BGZK01001622">
    <property type="protein sequence ID" value="GBP83454.1"/>
    <property type="molecule type" value="Genomic_DNA"/>
</dbReference>
<dbReference type="AlphaFoldDB" id="A0A4C1Z8M3"/>
<proteinExistence type="predicted"/>
<dbReference type="OrthoDB" id="6496131at2759"/>
<reference evidence="8 9" key="1">
    <citation type="journal article" date="2019" name="Commun. Biol.">
        <title>The bagworm genome reveals a unique fibroin gene that provides high tensile strength.</title>
        <authorList>
            <person name="Kono N."/>
            <person name="Nakamura H."/>
            <person name="Ohtoshi R."/>
            <person name="Tomita M."/>
            <person name="Numata K."/>
            <person name="Arakawa K."/>
        </authorList>
    </citation>
    <scope>NUCLEOTIDE SEQUENCE [LARGE SCALE GENOMIC DNA]</scope>
</reference>
<evidence type="ECO:0000259" key="7">
    <source>
        <dbReference type="Pfam" id="PF17917"/>
    </source>
</evidence>
<keyword evidence="1" id="KW-0808">Transferase</keyword>
<comment type="caution">
    <text evidence="8">The sequence shown here is derived from an EMBL/GenBank/DDBJ whole genome shotgun (WGS) entry which is preliminary data.</text>
</comment>
<feature type="domain" description="Reverse transcriptase RNase H-like" evidence="7">
    <location>
        <begin position="130"/>
        <end position="200"/>
    </location>
</feature>
<dbReference type="STRING" id="151549.A0A4C1Z8M3"/>
<gene>
    <name evidence="8" type="ORF">EVAR_103335_1</name>
</gene>
<keyword evidence="5" id="KW-0378">Hydrolase</keyword>
<evidence type="ECO:0000313" key="9">
    <source>
        <dbReference type="Proteomes" id="UP000299102"/>
    </source>
</evidence>
<organism evidence="8 9">
    <name type="scientific">Eumeta variegata</name>
    <name type="common">Bagworm moth</name>
    <name type="synonym">Eumeta japonica</name>
    <dbReference type="NCBI Taxonomy" id="151549"/>
    <lineage>
        <taxon>Eukaryota</taxon>
        <taxon>Metazoa</taxon>
        <taxon>Ecdysozoa</taxon>
        <taxon>Arthropoda</taxon>
        <taxon>Hexapoda</taxon>
        <taxon>Insecta</taxon>
        <taxon>Pterygota</taxon>
        <taxon>Neoptera</taxon>
        <taxon>Endopterygota</taxon>
        <taxon>Lepidoptera</taxon>
        <taxon>Glossata</taxon>
        <taxon>Ditrysia</taxon>
        <taxon>Tineoidea</taxon>
        <taxon>Psychidae</taxon>
        <taxon>Oiketicinae</taxon>
        <taxon>Eumeta</taxon>
    </lineage>
</organism>
<evidence type="ECO:0000256" key="2">
    <source>
        <dbReference type="ARBA" id="ARBA00022695"/>
    </source>
</evidence>
<dbReference type="InterPro" id="IPR041373">
    <property type="entry name" value="RT_RNaseH"/>
</dbReference>
<sequence>MVEPSNTDPLILTDLPLTRVNESAAVFESLYASSFMNIGKAVGNLMIGTKSSFYFSIKRKTHTNVTVDGLKLATSLTFVGGECYNLICDLYSPDDPELKSFYQIVALVKTHSEPKSAPVPTHHPPAPPPALAVDDSSYDLGVVPLRRDADGSGRPVHCAPRPQHRRAHLRAALAIVFGVIKHHRYLYGRHCILRSYHKPLI</sequence>
<keyword evidence="4" id="KW-0255">Endonuclease</keyword>
<dbReference type="Pfam" id="PF17917">
    <property type="entry name" value="RT_RNaseH"/>
    <property type="match status" value="1"/>
</dbReference>
<dbReference type="Proteomes" id="UP000299102">
    <property type="component" value="Unassembled WGS sequence"/>
</dbReference>
<dbReference type="GO" id="GO:0016787">
    <property type="term" value="F:hydrolase activity"/>
    <property type="evidence" value="ECO:0007669"/>
    <property type="project" value="UniProtKB-KW"/>
</dbReference>
<keyword evidence="2" id="KW-0548">Nucleotidyltransferase</keyword>
<keyword evidence="3" id="KW-0540">Nuclease</keyword>
<dbReference type="GO" id="GO:0003964">
    <property type="term" value="F:RNA-directed DNA polymerase activity"/>
    <property type="evidence" value="ECO:0007669"/>
    <property type="project" value="UniProtKB-KW"/>
</dbReference>
<keyword evidence="6" id="KW-0695">RNA-directed DNA polymerase</keyword>
<evidence type="ECO:0000256" key="6">
    <source>
        <dbReference type="ARBA" id="ARBA00022918"/>
    </source>
</evidence>
<name>A0A4C1Z8M3_EUMVA</name>
<evidence type="ECO:0000313" key="8">
    <source>
        <dbReference type="EMBL" id="GBP83454.1"/>
    </source>
</evidence>
<evidence type="ECO:0000256" key="1">
    <source>
        <dbReference type="ARBA" id="ARBA00022679"/>
    </source>
</evidence>
<evidence type="ECO:0000256" key="3">
    <source>
        <dbReference type="ARBA" id="ARBA00022722"/>
    </source>
</evidence>
<evidence type="ECO:0000256" key="4">
    <source>
        <dbReference type="ARBA" id="ARBA00022759"/>
    </source>
</evidence>
<protein>
    <recommendedName>
        <fullName evidence="7">Reverse transcriptase RNase H-like domain-containing protein</fullName>
    </recommendedName>
</protein>
<accession>A0A4C1Z8M3</accession>
<evidence type="ECO:0000256" key="5">
    <source>
        <dbReference type="ARBA" id="ARBA00022801"/>
    </source>
</evidence>
<keyword evidence="9" id="KW-1185">Reference proteome</keyword>